<dbReference type="Gene3D" id="3.40.1170.60">
    <property type="match status" value="1"/>
</dbReference>
<keyword evidence="3" id="KW-0808">Transferase</keyword>
<dbReference type="Pfam" id="PF11799">
    <property type="entry name" value="IMS_C"/>
    <property type="match status" value="1"/>
</dbReference>
<dbReference type="SUPFAM" id="SSF100879">
    <property type="entry name" value="Lesion bypass DNA polymerase (Y-family), little finger domain"/>
    <property type="match status" value="1"/>
</dbReference>
<sequence length="421" mass="46998">MPPNKDRTIFLIDGQSFYASCEKAAHPELANKPVAVGDPERRSGIILAACPIAKSKGVTTAERVGEAMAKCPDLVVIRPRMQRYITISLLITEIFESFTDQVEPYSIDEQFLDVTGTIGQFGSAEKLANQIQEHVRLSTGVWSRVGIGPTKILAKQATDNFSKKRPDGIFRLDYDNIERDLWPLPIHQMFMVGSRMTKNFMYMGLQSIGDVARMPLPDFKRRLRQRMGKQSDIQAEYYWQTARGIDPSPVVASIRGDLKSVSHGKALRSSLYRKLPDIEVVLLELVVEVCRRARRHGYQGRVVSVGAAETDGERSSGFGRQLTLPHATSLTHEVAEAAMKLFTENWRGLPVSHLYISLTQLSDDSTYQLTLFDDRAAAYDIERATDQIKDRYGSGAIMRASSLLASGVARERSGQIGGHYK</sequence>
<comment type="caution">
    <text evidence="3">The sequence shown here is derived from an EMBL/GenBank/DDBJ whole genome shotgun (WGS) entry which is preliminary data.</text>
</comment>
<name>A0A494XWH8_9BACL</name>
<dbReference type="EMBL" id="RBZM01000004">
    <property type="protein sequence ID" value="RKP54934.1"/>
    <property type="molecule type" value="Genomic_DNA"/>
</dbReference>
<dbReference type="Proteomes" id="UP000282076">
    <property type="component" value="Unassembled WGS sequence"/>
</dbReference>
<dbReference type="Gene3D" id="3.30.1490.100">
    <property type="entry name" value="DNA polymerase, Y-family, little finger domain"/>
    <property type="match status" value="1"/>
</dbReference>
<dbReference type="InterPro" id="IPR022880">
    <property type="entry name" value="DNApol_IV"/>
</dbReference>
<keyword evidence="3" id="KW-0548">Nucleotidyltransferase</keyword>
<dbReference type="InterPro" id="IPR001126">
    <property type="entry name" value="UmuC"/>
</dbReference>
<evidence type="ECO:0000259" key="2">
    <source>
        <dbReference type="PROSITE" id="PS50173"/>
    </source>
</evidence>
<dbReference type="InterPro" id="IPR017961">
    <property type="entry name" value="DNA_pol_Y-fam_little_finger"/>
</dbReference>
<dbReference type="InterPro" id="IPR050116">
    <property type="entry name" value="DNA_polymerase-Y"/>
</dbReference>
<dbReference type="Gene3D" id="1.10.150.20">
    <property type="entry name" value="5' to 3' exonuclease, C-terminal subdomain"/>
    <property type="match status" value="1"/>
</dbReference>
<dbReference type="GO" id="GO:0009432">
    <property type="term" value="P:SOS response"/>
    <property type="evidence" value="ECO:0007669"/>
    <property type="project" value="TreeGrafter"/>
</dbReference>
<reference evidence="3 4" key="1">
    <citation type="submission" date="2018-10" db="EMBL/GenBank/DDBJ databases">
        <title>Cohnella sp. M2MS4P-1, whole genome shotgun sequence.</title>
        <authorList>
            <person name="Tuo L."/>
        </authorList>
    </citation>
    <scope>NUCLEOTIDE SEQUENCE [LARGE SCALE GENOMIC DNA]</scope>
    <source>
        <strain evidence="3 4">M2MS4P-1</strain>
    </source>
</reference>
<dbReference type="PROSITE" id="PS50173">
    <property type="entry name" value="UMUC"/>
    <property type="match status" value="1"/>
</dbReference>
<dbReference type="Pfam" id="PF00817">
    <property type="entry name" value="IMS"/>
    <property type="match status" value="1"/>
</dbReference>
<dbReference type="InterPro" id="IPR036775">
    <property type="entry name" value="DNA_pol_Y-fam_lit_finger_sf"/>
</dbReference>
<keyword evidence="4" id="KW-1185">Reference proteome</keyword>
<dbReference type="GO" id="GO:0042276">
    <property type="term" value="P:error-prone translesion synthesis"/>
    <property type="evidence" value="ECO:0007669"/>
    <property type="project" value="TreeGrafter"/>
</dbReference>
<evidence type="ECO:0000256" key="1">
    <source>
        <dbReference type="ARBA" id="ARBA00010945"/>
    </source>
</evidence>
<dbReference type="Gene3D" id="3.30.70.270">
    <property type="match status" value="1"/>
</dbReference>
<evidence type="ECO:0000313" key="4">
    <source>
        <dbReference type="Proteomes" id="UP000282076"/>
    </source>
</evidence>
<dbReference type="NCBIfam" id="NF002848">
    <property type="entry name" value="PRK03103.1"/>
    <property type="match status" value="1"/>
</dbReference>
<proteinExistence type="inferred from homology"/>
<dbReference type="PANTHER" id="PTHR11076">
    <property type="entry name" value="DNA REPAIR POLYMERASE UMUC / TRANSFERASE FAMILY MEMBER"/>
    <property type="match status" value="1"/>
</dbReference>
<dbReference type="PANTHER" id="PTHR11076:SF35">
    <property type="entry name" value="DNA REPAIR PROTEIN HOMOLOG YOBH"/>
    <property type="match status" value="1"/>
</dbReference>
<dbReference type="GO" id="GO:0003887">
    <property type="term" value="F:DNA-directed DNA polymerase activity"/>
    <property type="evidence" value="ECO:0007669"/>
    <property type="project" value="UniProtKB-EC"/>
</dbReference>
<dbReference type="RefSeq" id="WP_120975313.1">
    <property type="nucleotide sequence ID" value="NZ_RBZM01000004.1"/>
</dbReference>
<comment type="similarity">
    <text evidence="1">Belongs to the DNA polymerase type-Y family.</text>
</comment>
<dbReference type="OrthoDB" id="9808813at2"/>
<evidence type="ECO:0000313" key="3">
    <source>
        <dbReference type="EMBL" id="RKP54934.1"/>
    </source>
</evidence>
<dbReference type="CDD" id="cd03586">
    <property type="entry name" value="PolY_Pol_IV_kappa"/>
    <property type="match status" value="1"/>
</dbReference>
<dbReference type="InterPro" id="IPR043502">
    <property type="entry name" value="DNA/RNA_pol_sf"/>
</dbReference>
<protein>
    <submittedName>
        <fullName evidence="3">DNA polymerase IV</fullName>
        <ecNumber evidence="3">2.7.7.7</ecNumber>
    </submittedName>
</protein>
<dbReference type="GO" id="GO:0006281">
    <property type="term" value="P:DNA repair"/>
    <property type="evidence" value="ECO:0007669"/>
    <property type="project" value="InterPro"/>
</dbReference>
<dbReference type="GO" id="GO:0005829">
    <property type="term" value="C:cytosol"/>
    <property type="evidence" value="ECO:0007669"/>
    <property type="project" value="TreeGrafter"/>
</dbReference>
<dbReference type="InterPro" id="IPR043128">
    <property type="entry name" value="Rev_trsase/Diguanyl_cyclase"/>
</dbReference>
<dbReference type="SUPFAM" id="SSF56672">
    <property type="entry name" value="DNA/RNA polymerases"/>
    <property type="match status" value="1"/>
</dbReference>
<dbReference type="EC" id="2.7.7.7" evidence="3"/>
<gene>
    <name evidence="3" type="ORF">D7Z26_06755</name>
</gene>
<dbReference type="GO" id="GO:0003684">
    <property type="term" value="F:damaged DNA binding"/>
    <property type="evidence" value="ECO:0007669"/>
    <property type="project" value="InterPro"/>
</dbReference>
<dbReference type="AlphaFoldDB" id="A0A494XWH8"/>
<organism evidence="3 4">
    <name type="scientific">Cohnella endophytica</name>
    <dbReference type="NCBI Taxonomy" id="2419778"/>
    <lineage>
        <taxon>Bacteria</taxon>
        <taxon>Bacillati</taxon>
        <taxon>Bacillota</taxon>
        <taxon>Bacilli</taxon>
        <taxon>Bacillales</taxon>
        <taxon>Paenibacillaceae</taxon>
        <taxon>Cohnella</taxon>
    </lineage>
</organism>
<accession>A0A494XWH8</accession>
<feature type="domain" description="UmuC" evidence="2">
    <location>
        <begin position="9"/>
        <end position="193"/>
    </location>
</feature>